<reference evidence="4 5" key="1">
    <citation type="submission" date="2018-09" db="EMBL/GenBank/DDBJ databases">
        <authorList>
            <person name="Zhu H."/>
        </authorList>
    </citation>
    <scope>NUCLEOTIDE SEQUENCE [LARGE SCALE GENOMIC DNA]</scope>
    <source>
        <strain evidence="4 5">K2R10-39</strain>
    </source>
</reference>
<dbReference type="OrthoDB" id="8719578at2"/>
<name>A0A418X3D4_9BURK</name>
<keyword evidence="1 2" id="KW-0500">Molybdenum</keyword>
<protein>
    <recommendedName>
        <fullName evidence="3">Mop domain-containing protein</fullName>
    </recommendedName>
</protein>
<evidence type="ECO:0000259" key="3">
    <source>
        <dbReference type="PROSITE" id="PS51866"/>
    </source>
</evidence>
<dbReference type="PROSITE" id="PS51866">
    <property type="entry name" value="MOP"/>
    <property type="match status" value="1"/>
</dbReference>
<dbReference type="AlphaFoldDB" id="A0A418X3D4"/>
<evidence type="ECO:0000313" key="5">
    <source>
        <dbReference type="Proteomes" id="UP000285190"/>
    </source>
</evidence>
<dbReference type="EMBL" id="QYUN01000002">
    <property type="protein sequence ID" value="RJG06959.1"/>
    <property type="molecule type" value="Genomic_DNA"/>
</dbReference>
<accession>A0A418X3D4</accession>
<sequence>MNRLPGRIAHIEIAGSIALVDVEVGGQRFTATLVGASDEASTWPIDMPVTLLFKETEVSLAKNLSGLISMRNRIPATVTAIERGQLLTRVTLDFIGCELVSIITTRSSHALALEIGDAVEGLVKANEMTLLPESV</sequence>
<dbReference type="Pfam" id="PF03459">
    <property type="entry name" value="TOBE"/>
    <property type="match status" value="2"/>
</dbReference>
<feature type="domain" description="Mop" evidence="3">
    <location>
        <begin position="67"/>
        <end position="132"/>
    </location>
</feature>
<dbReference type="SUPFAM" id="SSF50331">
    <property type="entry name" value="MOP-like"/>
    <property type="match status" value="2"/>
</dbReference>
<comment type="caution">
    <text evidence="4">The sequence shown here is derived from an EMBL/GenBank/DDBJ whole genome shotgun (WGS) entry which is preliminary data.</text>
</comment>
<dbReference type="Gene3D" id="2.40.50.100">
    <property type="match status" value="2"/>
</dbReference>
<gene>
    <name evidence="4" type="ORF">D3870_13980</name>
</gene>
<evidence type="ECO:0000256" key="2">
    <source>
        <dbReference type="PROSITE-ProRule" id="PRU01213"/>
    </source>
</evidence>
<dbReference type="InterPro" id="IPR008995">
    <property type="entry name" value="Mo/tungstate-bd_C_term_dom"/>
</dbReference>
<dbReference type="InterPro" id="IPR005116">
    <property type="entry name" value="Transp-assoc_OB_typ1"/>
</dbReference>
<proteinExistence type="predicted"/>
<organism evidence="4 5">
    <name type="scientific">Noviherbaspirillum cavernae</name>
    <dbReference type="NCBI Taxonomy" id="2320862"/>
    <lineage>
        <taxon>Bacteria</taxon>
        <taxon>Pseudomonadati</taxon>
        <taxon>Pseudomonadota</taxon>
        <taxon>Betaproteobacteria</taxon>
        <taxon>Burkholderiales</taxon>
        <taxon>Oxalobacteraceae</taxon>
        <taxon>Noviherbaspirillum</taxon>
    </lineage>
</organism>
<dbReference type="GO" id="GO:0015689">
    <property type="term" value="P:molybdate ion transport"/>
    <property type="evidence" value="ECO:0007669"/>
    <property type="project" value="InterPro"/>
</dbReference>
<dbReference type="RefSeq" id="WP_119740001.1">
    <property type="nucleotide sequence ID" value="NZ_QYUN01000002.1"/>
</dbReference>
<keyword evidence="5" id="KW-1185">Reference proteome</keyword>
<evidence type="ECO:0000256" key="1">
    <source>
        <dbReference type="ARBA" id="ARBA00022505"/>
    </source>
</evidence>
<evidence type="ECO:0000313" key="4">
    <source>
        <dbReference type="EMBL" id="RJG06959.1"/>
    </source>
</evidence>
<dbReference type="InterPro" id="IPR004606">
    <property type="entry name" value="Mop_domain"/>
</dbReference>
<dbReference type="Proteomes" id="UP000285190">
    <property type="component" value="Unassembled WGS sequence"/>
</dbReference>